<evidence type="ECO:0000313" key="2">
    <source>
        <dbReference type="EMBL" id="THG98080.1"/>
    </source>
</evidence>
<organism evidence="2 3">
    <name type="scientific">Phellinidium pouzarii</name>
    <dbReference type="NCBI Taxonomy" id="167371"/>
    <lineage>
        <taxon>Eukaryota</taxon>
        <taxon>Fungi</taxon>
        <taxon>Dikarya</taxon>
        <taxon>Basidiomycota</taxon>
        <taxon>Agaricomycotina</taxon>
        <taxon>Agaricomycetes</taxon>
        <taxon>Hymenochaetales</taxon>
        <taxon>Hymenochaetaceae</taxon>
        <taxon>Phellinidium</taxon>
    </lineage>
</organism>
<dbReference type="PRINTS" id="PR01217">
    <property type="entry name" value="PRICHEXTENSN"/>
</dbReference>
<dbReference type="AlphaFoldDB" id="A0A4S4KJM1"/>
<dbReference type="Proteomes" id="UP000308199">
    <property type="component" value="Unassembled WGS sequence"/>
</dbReference>
<feature type="region of interest" description="Disordered" evidence="1">
    <location>
        <begin position="761"/>
        <end position="784"/>
    </location>
</feature>
<reference evidence="2 3" key="1">
    <citation type="submission" date="2019-02" db="EMBL/GenBank/DDBJ databases">
        <title>Genome sequencing of the rare red list fungi Phellinidium pouzarii.</title>
        <authorList>
            <person name="Buettner E."/>
            <person name="Kellner H."/>
        </authorList>
    </citation>
    <scope>NUCLEOTIDE SEQUENCE [LARGE SCALE GENOMIC DNA]</scope>
    <source>
        <strain evidence="2 3">DSM 108285</strain>
    </source>
</reference>
<feature type="region of interest" description="Disordered" evidence="1">
    <location>
        <begin position="348"/>
        <end position="739"/>
    </location>
</feature>
<evidence type="ECO:0000313" key="3">
    <source>
        <dbReference type="Proteomes" id="UP000308199"/>
    </source>
</evidence>
<dbReference type="Gene3D" id="3.20.20.80">
    <property type="entry name" value="Glycosidases"/>
    <property type="match status" value="1"/>
</dbReference>
<feature type="compositionally biased region" description="Pro residues" evidence="1">
    <location>
        <begin position="568"/>
        <end position="585"/>
    </location>
</feature>
<dbReference type="EMBL" id="SGPK01000758">
    <property type="protein sequence ID" value="THG98080.1"/>
    <property type="molecule type" value="Genomic_DNA"/>
</dbReference>
<gene>
    <name evidence="2" type="ORF">EW145_g7486</name>
</gene>
<dbReference type="OrthoDB" id="2589715at2759"/>
<sequence length="784" mass="84671">MYDVSGVPADRIEKVIKVDWEHLMQDKRVLESPYYLREGGKPVIALWGFGFAGRGHSPDVVRAIVRHLRAATPGGAYIMAGAPTHWQTLRGDADPNPEFLHVWYNEFDAVSPWTVGRYHNEETVDRFAKEKVQKDIEALKNNTGGRKVDYIPVVFPGGSGFNLSQGKWGLNEMARDGGRFLWRQVYNVRKAGVRIIYGAMWDEYDEGTAFLPVVSKKRELPKPGAFLALDADGYDLPPDWYMRICGFAGEILRGERQVHETFPVKDLQDYWSSRPKYEPLPTQLEPTSSSSQAGASGSADGIAQSYAEWCEQEKEGKDDLPPPPYSIEEVSTAAREFAGADELSASIHQATSHQRPPVPTQTRPASLPANSSYAESQRPGSRASASGSSQPSSSAGLNWNHAQSPPPPVPLGNRPTSLPTSLPPGSAPQQGWPQQQGALQATKPSGPSPGEIFHHPRPPPQQPPWGSRPQQQQYNDPEGQGQLSLSVASLNNQFGRQSLNDAPSHDGPAPHSMHNPYSPEAPVNYAEKYGQYTSPDARMHGPPPRPPTTPQWPPPEWGPQPQCARPATLPPSPSQRPPTRPPSNPYPGYYGPSPFPPPNSASQAAPPLPSPAWDKRPGSYPISGPDPEQPSSAHAPYAQYVAPPLRRQYSSSEYPSPTSTYPSTYPGAGQYPSLPTPNGYDYGPESVEPGGFYMGPPHRPYGAPSPGPGSIMPPPVHPRPGQIMPSSSTGPSPGGLIPGRLGGVASGTYAYTAGAVGKVAGPDTRRRFEDGIGSLSTGSVSKES</sequence>
<feature type="compositionally biased region" description="Pro residues" evidence="1">
    <location>
        <begin position="541"/>
        <end position="558"/>
    </location>
</feature>
<accession>A0A4S4KJM1</accession>
<feature type="compositionally biased region" description="Polar residues" evidence="1">
    <location>
        <begin position="481"/>
        <end position="501"/>
    </location>
</feature>
<name>A0A4S4KJM1_9AGAM</name>
<keyword evidence="3" id="KW-1185">Reference proteome</keyword>
<feature type="compositionally biased region" description="Low complexity" evidence="1">
    <location>
        <begin position="427"/>
        <end position="441"/>
    </location>
</feature>
<feature type="compositionally biased region" description="Pro residues" evidence="1">
    <location>
        <begin position="697"/>
        <end position="718"/>
    </location>
</feature>
<protein>
    <submittedName>
        <fullName evidence="2">Uncharacterized protein</fullName>
    </submittedName>
</protein>
<feature type="compositionally biased region" description="Low complexity" evidence="1">
    <location>
        <begin position="288"/>
        <end position="301"/>
    </location>
</feature>
<feature type="compositionally biased region" description="Low complexity" evidence="1">
    <location>
        <begin position="464"/>
        <end position="473"/>
    </location>
</feature>
<feature type="region of interest" description="Disordered" evidence="1">
    <location>
        <begin position="275"/>
        <end position="301"/>
    </location>
</feature>
<proteinExistence type="predicted"/>
<feature type="compositionally biased region" description="Polar residues" evidence="1">
    <location>
        <begin position="774"/>
        <end position="784"/>
    </location>
</feature>
<feature type="compositionally biased region" description="Low complexity" evidence="1">
    <location>
        <begin position="376"/>
        <end position="394"/>
    </location>
</feature>
<evidence type="ECO:0000256" key="1">
    <source>
        <dbReference type="SAM" id="MobiDB-lite"/>
    </source>
</evidence>
<feature type="compositionally biased region" description="Polar residues" evidence="1">
    <location>
        <begin position="348"/>
        <end position="375"/>
    </location>
</feature>
<comment type="caution">
    <text evidence="2">The sequence shown here is derived from an EMBL/GenBank/DDBJ whole genome shotgun (WGS) entry which is preliminary data.</text>
</comment>
<feature type="compositionally biased region" description="Low complexity" evidence="1">
    <location>
        <begin position="649"/>
        <end position="666"/>
    </location>
</feature>